<dbReference type="Proteomes" id="UP000625711">
    <property type="component" value="Unassembled WGS sequence"/>
</dbReference>
<evidence type="ECO:0000256" key="1">
    <source>
        <dbReference type="SAM" id="MobiDB-lite"/>
    </source>
</evidence>
<feature type="region of interest" description="Disordered" evidence="1">
    <location>
        <begin position="26"/>
        <end position="61"/>
    </location>
</feature>
<evidence type="ECO:0000313" key="3">
    <source>
        <dbReference type="Proteomes" id="UP000625711"/>
    </source>
</evidence>
<evidence type="ECO:0000313" key="2">
    <source>
        <dbReference type="EMBL" id="KAF7273151.1"/>
    </source>
</evidence>
<dbReference type="EMBL" id="JAACXV010013544">
    <property type="protein sequence ID" value="KAF7273151.1"/>
    <property type="molecule type" value="Genomic_DNA"/>
</dbReference>
<organism evidence="2 3">
    <name type="scientific">Rhynchophorus ferrugineus</name>
    <name type="common">Red palm weevil</name>
    <name type="synonym">Curculio ferrugineus</name>
    <dbReference type="NCBI Taxonomy" id="354439"/>
    <lineage>
        <taxon>Eukaryota</taxon>
        <taxon>Metazoa</taxon>
        <taxon>Ecdysozoa</taxon>
        <taxon>Arthropoda</taxon>
        <taxon>Hexapoda</taxon>
        <taxon>Insecta</taxon>
        <taxon>Pterygota</taxon>
        <taxon>Neoptera</taxon>
        <taxon>Endopterygota</taxon>
        <taxon>Coleoptera</taxon>
        <taxon>Polyphaga</taxon>
        <taxon>Cucujiformia</taxon>
        <taxon>Curculionidae</taxon>
        <taxon>Dryophthorinae</taxon>
        <taxon>Rhynchophorus</taxon>
    </lineage>
</organism>
<keyword evidence="3" id="KW-1185">Reference proteome</keyword>
<sequence>MSHYNNGYVSNVIAEAKSCREMEITAPWGSCDDEGGDGTGGEKKPGKRGKRNCGKSASAEEQERIRATLFGSMPQGRYKHKWNNREKFGYL</sequence>
<protein>
    <submittedName>
        <fullName evidence="2">Uncharacterized protein</fullName>
    </submittedName>
</protein>
<name>A0A834M9E0_RHYFE</name>
<dbReference type="AlphaFoldDB" id="A0A834M9E0"/>
<comment type="caution">
    <text evidence="2">The sequence shown here is derived from an EMBL/GenBank/DDBJ whole genome shotgun (WGS) entry which is preliminary data.</text>
</comment>
<reference evidence="2" key="1">
    <citation type="submission" date="2020-08" db="EMBL/GenBank/DDBJ databases">
        <title>Genome sequencing and assembly of the red palm weevil Rhynchophorus ferrugineus.</title>
        <authorList>
            <person name="Dias G.B."/>
            <person name="Bergman C.M."/>
            <person name="Manee M."/>
        </authorList>
    </citation>
    <scope>NUCLEOTIDE SEQUENCE</scope>
    <source>
        <strain evidence="2">AA-2017</strain>
        <tissue evidence="2">Whole larva</tissue>
    </source>
</reference>
<accession>A0A834M9E0</accession>
<gene>
    <name evidence="2" type="ORF">GWI33_014114</name>
</gene>
<proteinExistence type="predicted"/>